<name>A0A8H3AMQ7_9AGAM</name>
<evidence type="ECO:0000259" key="2">
    <source>
        <dbReference type="Pfam" id="PF10159"/>
    </source>
</evidence>
<comment type="caution">
    <text evidence="3">The sequence shown here is derived from an EMBL/GenBank/DDBJ whole genome shotgun (WGS) entry which is preliminary data.</text>
</comment>
<feature type="domain" description="Multiple myeloma tumor-associated protein 2-like N-terminal" evidence="2">
    <location>
        <begin position="8"/>
        <end position="82"/>
    </location>
</feature>
<feature type="compositionally biased region" description="Low complexity" evidence="1">
    <location>
        <begin position="89"/>
        <end position="112"/>
    </location>
</feature>
<dbReference type="PANTHER" id="PTHR14580">
    <property type="entry name" value="MULTIPLE MYELOMA TUMOR-ASSOCIATED PROTEIN 2 FAMILY MEMBER"/>
    <property type="match status" value="1"/>
</dbReference>
<gene>
    <name evidence="3" type="ORF">RDB_LOCUS122967</name>
</gene>
<feature type="region of interest" description="Disordered" evidence="1">
    <location>
        <begin position="84"/>
        <end position="184"/>
    </location>
</feature>
<dbReference type="Proteomes" id="UP000663846">
    <property type="component" value="Unassembled WGS sequence"/>
</dbReference>
<evidence type="ECO:0000313" key="4">
    <source>
        <dbReference type="Proteomes" id="UP000663846"/>
    </source>
</evidence>
<proteinExistence type="predicted"/>
<dbReference type="EMBL" id="CAJMWS010000358">
    <property type="protein sequence ID" value="CAE6437484.1"/>
    <property type="molecule type" value="Genomic_DNA"/>
</dbReference>
<accession>A0A8H3AMQ7</accession>
<feature type="region of interest" description="Disordered" evidence="1">
    <location>
        <begin position="1"/>
        <end position="39"/>
    </location>
</feature>
<protein>
    <recommendedName>
        <fullName evidence="2">Multiple myeloma tumor-associated protein 2-like N-terminal domain-containing protein</fullName>
    </recommendedName>
</protein>
<reference evidence="3" key="1">
    <citation type="submission" date="2021-01" db="EMBL/GenBank/DDBJ databases">
        <authorList>
            <person name="Kaushik A."/>
        </authorList>
    </citation>
    <scope>NUCLEOTIDE SEQUENCE</scope>
    <source>
        <strain evidence="3">AG1-1C</strain>
    </source>
</reference>
<dbReference type="InterPro" id="IPR019315">
    <property type="entry name" value="MMTA2_N"/>
</dbReference>
<evidence type="ECO:0000256" key="1">
    <source>
        <dbReference type="SAM" id="MobiDB-lite"/>
    </source>
</evidence>
<dbReference type="AlphaFoldDB" id="A0A8H3AMQ7"/>
<organism evidence="3 4">
    <name type="scientific">Rhizoctonia solani</name>
    <dbReference type="NCBI Taxonomy" id="456999"/>
    <lineage>
        <taxon>Eukaryota</taxon>
        <taxon>Fungi</taxon>
        <taxon>Dikarya</taxon>
        <taxon>Basidiomycota</taxon>
        <taxon>Agaricomycotina</taxon>
        <taxon>Agaricomycetes</taxon>
        <taxon>Cantharellales</taxon>
        <taxon>Ceratobasidiaceae</taxon>
        <taxon>Rhizoctonia</taxon>
    </lineage>
</organism>
<dbReference type="InterPro" id="IPR039207">
    <property type="entry name" value="MMTAG2-like"/>
</dbReference>
<feature type="compositionally biased region" description="Basic and acidic residues" evidence="1">
    <location>
        <begin position="128"/>
        <end position="184"/>
    </location>
</feature>
<dbReference type="Pfam" id="PF10159">
    <property type="entry name" value="MMtag"/>
    <property type="match status" value="1"/>
</dbReference>
<evidence type="ECO:0000313" key="3">
    <source>
        <dbReference type="EMBL" id="CAE6437484.1"/>
    </source>
</evidence>
<dbReference type="PANTHER" id="PTHR14580:SF0">
    <property type="entry name" value="MULTIPLE MYELOMA TUMOR-ASSOCIATED PROTEIN 2"/>
    <property type="match status" value="1"/>
</dbReference>
<sequence length="241" mass="26788">MYEPTRGGTRGGQAEFKWSDVSADKDRENYLGHSINAPTGRWQKNKDVHWYNRDLKSTSDERAEEIKKIKEAEAEAMAIALGYKPAPKPGASTTGGPATGANAAPVTGANATSSSAEAQPASGVGHGASDKEKIIEEEIEKARKALEKQEKRERKEQRRAEKELKRATRKEDKDKSRPRERSRNIEIGIWITDSRTGVQLLPQPRTVGRVEKTIHHDEAALPIIDDTKTTDVIDKNRQDNP</sequence>